<dbReference type="OrthoDB" id="8479038at2"/>
<sequence>MKLVYLALFGLVIVANPAHSQPIVLATDENYAPYSMPDLPGGGILNVLVSRVLEEAGYEPIIRHLPWSRALSDTENLKTDAVIGAYFTPERAKIFDYSEPFFSADMVLLARQDFPLKTVGSLSDLKGFRIGIVQDNAYPGGLLEADLNFNEVPDHRLNLRMLALGRADVVADLRERLRHSARQDGYNWSDFKVLEPRLGTGIMHIAVSKRHPQSEEIRTRFNAAFKTFTESGAYDELMHQAGFD</sequence>
<protein>
    <submittedName>
        <fullName evidence="4">ABC-type amino acid transport substrate-binding protein</fullName>
    </submittedName>
</protein>
<dbReference type="InterPro" id="IPR001638">
    <property type="entry name" value="Solute-binding_3/MltF_N"/>
</dbReference>
<dbReference type="PANTHER" id="PTHR35936">
    <property type="entry name" value="MEMBRANE-BOUND LYTIC MUREIN TRANSGLYCOSYLASE F"/>
    <property type="match status" value="1"/>
</dbReference>
<feature type="domain" description="Solute-binding protein family 3/N-terminal" evidence="3">
    <location>
        <begin position="22"/>
        <end position="244"/>
    </location>
</feature>
<dbReference type="AlphaFoldDB" id="A0A562SPY9"/>
<proteinExistence type="predicted"/>
<dbReference type="EMBL" id="VLLF01000008">
    <property type="protein sequence ID" value="TWI82760.1"/>
    <property type="molecule type" value="Genomic_DNA"/>
</dbReference>
<gene>
    <name evidence="4" type="ORF">JM93_03274</name>
</gene>
<keyword evidence="1 2" id="KW-0732">Signal</keyword>
<feature type="signal peptide" evidence="2">
    <location>
        <begin position="1"/>
        <end position="20"/>
    </location>
</feature>
<dbReference type="Proteomes" id="UP000320593">
    <property type="component" value="Unassembled WGS sequence"/>
</dbReference>
<reference evidence="4 5" key="1">
    <citation type="submission" date="2019-07" db="EMBL/GenBank/DDBJ databases">
        <title>Genomic Encyclopedia of Archaeal and Bacterial Type Strains, Phase II (KMG-II): from individual species to whole genera.</title>
        <authorList>
            <person name="Goeker M."/>
        </authorList>
    </citation>
    <scope>NUCLEOTIDE SEQUENCE [LARGE SCALE GENOMIC DNA]</scope>
    <source>
        <strain evidence="4 5">ATCC BAA-252</strain>
    </source>
</reference>
<dbReference type="RefSeq" id="WP_145345441.1">
    <property type="nucleotide sequence ID" value="NZ_SMLY01000078.1"/>
</dbReference>
<dbReference type="SUPFAM" id="SSF53850">
    <property type="entry name" value="Periplasmic binding protein-like II"/>
    <property type="match status" value="1"/>
</dbReference>
<dbReference type="Gene3D" id="3.40.190.10">
    <property type="entry name" value="Periplasmic binding protein-like II"/>
    <property type="match status" value="2"/>
</dbReference>
<organism evidence="4 5">
    <name type="scientific">Roseibium hamelinense</name>
    <dbReference type="NCBI Taxonomy" id="150831"/>
    <lineage>
        <taxon>Bacteria</taxon>
        <taxon>Pseudomonadati</taxon>
        <taxon>Pseudomonadota</taxon>
        <taxon>Alphaproteobacteria</taxon>
        <taxon>Hyphomicrobiales</taxon>
        <taxon>Stappiaceae</taxon>
        <taxon>Roseibium</taxon>
    </lineage>
</organism>
<keyword evidence="5" id="KW-1185">Reference proteome</keyword>
<evidence type="ECO:0000259" key="3">
    <source>
        <dbReference type="SMART" id="SM00062"/>
    </source>
</evidence>
<evidence type="ECO:0000256" key="1">
    <source>
        <dbReference type="ARBA" id="ARBA00022729"/>
    </source>
</evidence>
<evidence type="ECO:0000256" key="2">
    <source>
        <dbReference type="SAM" id="SignalP"/>
    </source>
</evidence>
<evidence type="ECO:0000313" key="4">
    <source>
        <dbReference type="EMBL" id="TWI82760.1"/>
    </source>
</evidence>
<dbReference type="Pfam" id="PF00497">
    <property type="entry name" value="SBP_bac_3"/>
    <property type="match status" value="1"/>
</dbReference>
<name>A0A562SPY9_9HYPH</name>
<feature type="chain" id="PRO_5022139875" evidence="2">
    <location>
        <begin position="21"/>
        <end position="244"/>
    </location>
</feature>
<dbReference type="PANTHER" id="PTHR35936:SF25">
    <property type="entry name" value="ABC TRANSPORTER SUBSTRATE-BINDING PROTEIN"/>
    <property type="match status" value="1"/>
</dbReference>
<comment type="caution">
    <text evidence="4">The sequence shown here is derived from an EMBL/GenBank/DDBJ whole genome shotgun (WGS) entry which is preliminary data.</text>
</comment>
<evidence type="ECO:0000313" key="5">
    <source>
        <dbReference type="Proteomes" id="UP000320593"/>
    </source>
</evidence>
<dbReference type="SMART" id="SM00062">
    <property type="entry name" value="PBPb"/>
    <property type="match status" value="1"/>
</dbReference>
<accession>A0A562SPY9</accession>